<gene>
    <name evidence="1" type="ORF">PYW08_016035</name>
</gene>
<name>A0ACC2QTG9_9NEOP</name>
<comment type="caution">
    <text evidence="1">The sequence shown here is derived from an EMBL/GenBank/DDBJ whole genome shotgun (WGS) entry which is preliminary data.</text>
</comment>
<keyword evidence="2" id="KW-1185">Reference proteome</keyword>
<accession>A0ACC2QTG9</accession>
<reference evidence="1" key="1">
    <citation type="submission" date="2023-03" db="EMBL/GenBank/DDBJ databases">
        <title>Chromosome-level genomes of two armyworms, Mythimna separata and Mythimna loreyi, provide insights into the biosynthesis and reception of sex pheromones.</title>
        <authorList>
            <person name="Zhao H."/>
        </authorList>
    </citation>
    <scope>NUCLEOTIDE SEQUENCE</scope>
    <source>
        <strain evidence="1">BeijingLab</strain>
    </source>
</reference>
<proteinExistence type="predicted"/>
<evidence type="ECO:0000313" key="1">
    <source>
        <dbReference type="EMBL" id="KAJ8724561.1"/>
    </source>
</evidence>
<dbReference type="Proteomes" id="UP001231649">
    <property type="component" value="Chromosome 8"/>
</dbReference>
<organism evidence="1 2">
    <name type="scientific">Mythimna loreyi</name>
    <dbReference type="NCBI Taxonomy" id="667449"/>
    <lineage>
        <taxon>Eukaryota</taxon>
        <taxon>Metazoa</taxon>
        <taxon>Ecdysozoa</taxon>
        <taxon>Arthropoda</taxon>
        <taxon>Hexapoda</taxon>
        <taxon>Insecta</taxon>
        <taxon>Pterygota</taxon>
        <taxon>Neoptera</taxon>
        <taxon>Endopterygota</taxon>
        <taxon>Lepidoptera</taxon>
        <taxon>Glossata</taxon>
        <taxon>Ditrysia</taxon>
        <taxon>Noctuoidea</taxon>
        <taxon>Noctuidae</taxon>
        <taxon>Noctuinae</taxon>
        <taxon>Hadenini</taxon>
        <taxon>Mythimna</taxon>
    </lineage>
</organism>
<evidence type="ECO:0000313" key="2">
    <source>
        <dbReference type="Proteomes" id="UP001231649"/>
    </source>
</evidence>
<dbReference type="EMBL" id="CM056784">
    <property type="protein sequence ID" value="KAJ8724561.1"/>
    <property type="molecule type" value="Genomic_DNA"/>
</dbReference>
<sequence length="235" mass="27656">MGLSQKRKRGSGNVKFIQLSENKRLLMAEGFTFAQTTPRHWYCSKKGKGCKARIFLNKEETEVVFFNNDHEHEPPVYRKFDSGYYVKISDIAHFKFIPTGKKNDLLMVEGYTFSQMNDGRNWYCSQRKEAGCKARIKRNIRTGALQFEYSIHKIPHYKFIPTGKKNDLLMVDGYTFSQMNDGRNWYCSQRQEAGCKARIKRNIRTGALQFEYSIHGHTPRKYYVTPEGKYFFFRA</sequence>
<protein>
    <submittedName>
        <fullName evidence="1">Uncharacterized protein</fullName>
    </submittedName>
</protein>